<sequence>MAEISGLVLPFFGLIFLGYLTARLARNPAGEAAGDAMGWLNTFIIYLALPALFFKLVSKTPIEQLTRFDFVFSSIAATYTVFALVFAAGYLIRRNSLAESTVQGLAGAYGNIGYMGPGLALLALGEPAAVPVALIFCFENVLHFMVAPAMMALAGDEKTSPGRLVVTIARKILLHPFILSTIAGVIAASISFQPPLPVQRLIDYLAQAAAPCALFAMGVTLALRPLKRIPAEIGYIVPAKLILHPVLMYLVLSFVGNFEPVWVQTAVLLASLPTATNVFVIGQQYGVWQERASATILITTVLSVATVTALLYLIGSGALPADLFP</sequence>
<keyword evidence="10" id="KW-1185">Reference proteome</keyword>
<accession>A0ABS4EFQ8</accession>
<feature type="transmembrane region" description="Helical" evidence="8">
    <location>
        <begin position="172"/>
        <end position="192"/>
    </location>
</feature>
<dbReference type="Proteomes" id="UP000823786">
    <property type="component" value="Unassembled WGS sequence"/>
</dbReference>
<feature type="transmembrane region" description="Helical" evidence="8">
    <location>
        <begin position="37"/>
        <end position="58"/>
    </location>
</feature>
<dbReference type="PANTHER" id="PTHR36838">
    <property type="entry name" value="AUXIN EFFLUX CARRIER FAMILY PROTEIN"/>
    <property type="match status" value="1"/>
</dbReference>
<evidence type="ECO:0000256" key="4">
    <source>
        <dbReference type="ARBA" id="ARBA00022475"/>
    </source>
</evidence>
<comment type="caution">
    <text evidence="9">The sequence shown here is derived from an EMBL/GenBank/DDBJ whole genome shotgun (WGS) entry which is preliminary data.</text>
</comment>
<keyword evidence="7 8" id="KW-0472">Membrane</keyword>
<name>A0ABS4EFQ8_9HYPH</name>
<dbReference type="InterPro" id="IPR038770">
    <property type="entry name" value="Na+/solute_symporter_sf"/>
</dbReference>
<feature type="transmembrane region" description="Helical" evidence="8">
    <location>
        <begin position="70"/>
        <end position="92"/>
    </location>
</feature>
<comment type="similarity">
    <text evidence="2">Belongs to the auxin efflux carrier (TC 2.A.69) family.</text>
</comment>
<dbReference type="EMBL" id="JAGGJV010000001">
    <property type="protein sequence ID" value="MBP1856778.1"/>
    <property type="molecule type" value="Genomic_DNA"/>
</dbReference>
<dbReference type="Gene3D" id="1.20.1530.20">
    <property type="match status" value="1"/>
</dbReference>
<keyword evidence="5 8" id="KW-0812">Transmembrane</keyword>
<evidence type="ECO:0000256" key="2">
    <source>
        <dbReference type="ARBA" id="ARBA00010145"/>
    </source>
</evidence>
<reference evidence="9 10" key="1">
    <citation type="submission" date="2021-03" db="EMBL/GenBank/DDBJ databases">
        <title>Genomic Encyclopedia of Type Strains, Phase IV (KMG-IV): sequencing the most valuable type-strain genomes for metagenomic binning, comparative biology and taxonomic classification.</title>
        <authorList>
            <person name="Goeker M."/>
        </authorList>
    </citation>
    <scope>NUCLEOTIDE SEQUENCE [LARGE SCALE GENOMIC DNA]</scope>
    <source>
        <strain evidence="9 10">DSM 26427</strain>
    </source>
</reference>
<protein>
    <submittedName>
        <fullName evidence="9">Permease</fullName>
    </submittedName>
</protein>
<feature type="transmembrane region" description="Helical" evidence="8">
    <location>
        <begin position="204"/>
        <end position="223"/>
    </location>
</feature>
<dbReference type="Pfam" id="PF03547">
    <property type="entry name" value="Mem_trans"/>
    <property type="match status" value="2"/>
</dbReference>
<evidence type="ECO:0000256" key="1">
    <source>
        <dbReference type="ARBA" id="ARBA00004651"/>
    </source>
</evidence>
<feature type="transmembrane region" description="Helical" evidence="8">
    <location>
        <begin position="261"/>
        <end position="282"/>
    </location>
</feature>
<feature type="transmembrane region" description="Helical" evidence="8">
    <location>
        <begin position="294"/>
        <end position="315"/>
    </location>
</feature>
<gene>
    <name evidence="9" type="ORF">J2Z75_000258</name>
</gene>
<feature type="transmembrane region" description="Helical" evidence="8">
    <location>
        <begin position="235"/>
        <end position="255"/>
    </location>
</feature>
<dbReference type="RefSeq" id="WP_209846555.1">
    <property type="nucleotide sequence ID" value="NZ_JAGGJV010000001.1"/>
</dbReference>
<keyword evidence="4" id="KW-1003">Cell membrane</keyword>
<evidence type="ECO:0000256" key="5">
    <source>
        <dbReference type="ARBA" id="ARBA00022692"/>
    </source>
</evidence>
<evidence type="ECO:0000313" key="9">
    <source>
        <dbReference type="EMBL" id="MBP1856778.1"/>
    </source>
</evidence>
<keyword evidence="3" id="KW-0813">Transport</keyword>
<evidence type="ECO:0000313" key="10">
    <source>
        <dbReference type="Proteomes" id="UP000823786"/>
    </source>
</evidence>
<evidence type="ECO:0000256" key="8">
    <source>
        <dbReference type="SAM" id="Phobius"/>
    </source>
</evidence>
<evidence type="ECO:0000256" key="6">
    <source>
        <dbReference type="ARBA" id="ARBA00022989"/>
    </source>
</evidence>
<dbReference type="PANTHER" id="PTHR36838:SF3">
    <property type="entry name" value="TRANSPORTER AUXIN EFFLUX CARRIER EC FAMILY"/>
    <property type="match status" value="1"/>
</dbReference>
<comment type="subcellular location">
    <subcellularLocation>
        <location evidence="1">Cell membrane</location>
        <topology evidence="1">Multi-pass membrane protein</topology>
    </subcellularLocation>
</comment>
<feature type="transmembrane region" description="Helical" evidence="8">
    <location>
        <begin position="130"/>
        <end position="151"/>
    </location>
</feature>
<proteinExistence type="inferred from homology"/>
<feature type="transmembrane region" description="Helical" evidence="8">
    <location>
        <begin position="6"/>
        <end position="25"/>
    </location>
</feature>
<organism evidence="9 10">
    <name type="scientific">Rhizobium herbae</name>
    <dbReference type="NCBI Taxonomy" id="508661"/>
    <lineage>
        <taxon>Bacteria</taxon>
        <taxon>Pseudomonadati</taxon>
        <taxon>Pseudomonadota</taxon>
        <taxon>Alphaproteobacteria</taxon>
        <taxon>Hyphomicrobiales</taxon>
        <taxon>Rhizobiaceae</taxon>
        <taxon>Rhizobium/Agrobacterium group</taxon>
        <taxon>Rhizobium</taxon>
    </lineage>
</organism>
<keyword evidence="6 8" id="KW-1133">Transmembrane helix</keyword>
<evidence type="ECO:0000256" key="7">
    <source>
        <dbReference type="ARBA" id="ARBA00023136"/>
    </source>
</evidence>
<dbReference type="InterPro" id="IPR004776">
    <property type="entry name" value="Mem_transp_PIN-like"/>
</dbReference>
<evidence type="ECO:0000256" key="3">
    <source>
        <dbReference type="ARBA" id="ARBA00022448"/>
    </source>
</evidence>